<comment type="caution">
    <text evidence="3">The sequence shown here is derived from an EMBL/GenBank/DDBJ whole genome shotgun (WGS) entry which is preliminary data.</text>
</comment>
<feature type="compositionally biased region" description="Basic residues" evidence="1">
    <location>
        <begin position="45"/>
        <end position="54"/>
    </location>
</feature>
<accession>A0A9P5Y3W9</accession>
<sequence length="481" mass="54326">MPFPFTFRLPVPSNPFSNAAEPVQVPPRTSEDSEYSDRRFGNRPGMHKITRRHPSPVLNQTGAPLSRKRGWEPTFAEPSRSSTTLTSTSGYLDTPAKYRQMAGNHQDEYHEARMMDSDTGYTPRVSHRFLIYHRPRALISSTNHTHSFFNFAFLFLFRFSSFLRPPSPFLSEILLLMSTRLILLLHVEMPPPAKRRRGLAGTIVSTALSAALIGTAVGLTVYRLWRDRGKEPERIAAPPPPPPPYQKEWSPIEPPTPPLQITPATPRSIRKIRPPVASSSKRSIHRRTRTRTHLQPSPPRPTPPVLFPASQPEFNFGHEDVEPDVVDDQMDWIGDKLSMLIEEGKKALNREVVVMSDAKEDEFDDGSGVWEEEDPLNTRPASVSRTSSMKRIKRPRSIAPIPSYTSYSPSSSPRKAGFDIQSSTNIPITPSRTHSRGISVESGLNMTPANSFREDERAWESPELRESMEKARARLLRNRGT</sequence>
<gene>
    <name evidence="3" type="ORF">BDZ94DRAFT_856283</name>
</gene>
<proteinExistence type="predicted"/>
<feature type="compositionally biased region" description="Polar residues" evidence="1">
    <location>
        <begin position="420"/>
        <end position="432"/>
    </location>
</feature>
<keyword evidence="4" id="KW-1185">Reference proteome</keyword>
<dbReference type="AlphaFoldDB" id="A0A9P5Y3W9"/>
<feature type="compositionally biased region" description="Low complexity" evidence="1">
    <location>
        <begin position="79"/>
        <end position="89"/>
    </location>
</feature>
<feature type="region of interest" description="Disordered" evidence="1">
    <location>
        <begin position="11"/>
        <end position="90"/>
    </location>
</feature>
<name>A0A9P5Y3W9_9AGAR</name>
<feature type="compositionally biased region" description="Acidic residues" evidence="1">
    <location>
        <begin position="362"/>
        <end position="375"/>
    </location>
</feature>
<evidence type="ECO:0000256" key="2">
    <source>
        <dbReference type="SAM" id="Phobius"/>
    </source>
</evidence>
<protein>
    <submittedName>
        <fullName evidence="3">Uncharacterized protein</fullName>
    </submittedName>
</protein>
<feature type="compositionally biased region" description="Basic residues" evidence="1">
    <location>
        <begin position="282"/>
        <end position="292"/>
    </location>
</feature>
<feature type="compositionally biased region" description="Basic and acidic residues" evidence="1">
    <location>
        <begin position="29"/>
        <end position="40"/>
    </location>
</feature>
<feature type="transmembrane region" description="Helical" evidence="2">
    <location>
        <begin position="199"/>
        <end position="225"/>
    </location>
</feature>
<feature type="compositionally biased region" description="Low complexity" evidence="1">
    <location>
        <begin position="397"/>
        <end position="413"/>
    </location>
</feature>
<feature type="region of interest" description="Disordered" evidence="1">
    <location>
        <begin position="232"/>
        <end position="319"/>
    </location>
</feature>
<organism evidence="3 4">
    <name type="scientific">Collybia nuda</name>
    <dbReference type="NCBI Taxonomy" id="64659"/>
    <lineage>
        <taxon>Eukaryota</taxon>
        <taxon>Fungi</taxon>
        <taxon>Dikarya</taxon>
        <taxon>Basidiomycota</taxon>
        <taxon>Agaricomycotina</taxon>
        <taxon>Agaricomycetes</taxon>
        <taxon>Agaricomycetidae</taxon>
        <taxon>Agaricales</taxon>
        <taxon>Tricholomatineae</taxon>
        <taxon>Clitocybaceae</taxon>
        <taxon>Collybia</taxon>
    </lineage>
</organism>
<keyword evidence="2" id="KW-1133">Transmembrane helix</keyword>
<feature type="compositionally biased region" description="Pro residues" evidence="1">
    <location>
        <begin position="296"/>
        <end position="306"/>
    </location>
</feature>
<reference evidence="3" key="1">
    <citation type="submission" date="2020-11" db="EMBL/GenBank/DDBJ databases">
        <authorList>
            <consortium name="DOE Joint Genome Institute"/>
            <person name="Ahrendt S."/>
            <person name="Riley R."/>
            <person name="Andreopoulos W."/>
            <person name="Labutti K."/>
            <person name="Pangilinan J."/>
            <person name="Ruiz-Duenas F.J."/>
            <person name="Barrasa J.M."/>
            <person name="Sanchez-Garcia M."/>
            <person name="Camarero S."/>
            <person name="Miyauchi S."/>
            <person name="Serrano A."/>
            <person name="Linde D."/>
            <person name="Babiker R."/>
            <person name="Drula E."/>
            <person name="Ayuso-Fernandez I."/>
            <person name="Pacheco R."/>
            <person name="Padilla G."/>
            <person name="Ferreira P."/>
            <person name="Barriuso J."/>
            <person name="Kellner H."/>
            <person name="Castanera R."/>
            <person name="Alfaro M."/>
            <person name="Ramirez L."/>
            <person name="Pisabarro A.G."/>
            <person name="Kuo A."/>
            <person name="Tritt A."/>
            <person name="Lipzen A."/>
            <person name="He G."/>
            <person name="Yan M."/>
            <person name="Ng V."/>
            <person name="Cullen D."/>
            <person name="Martin F."/>
            <person name="Rosso M.-N."/>
            <person name="Henrissat B."/>
            <person name="Hibbett D."/>
            <person name="Martinez A.T."/>
            <person name="Grigoriev I.V."/>
        </authorList>
    </citation>
    <scope>NUCLEOTIDE SEQUENCE</scope>
    <source>
        <strain evidence="3">CBS 247.69</strain>
    </source>
</reference>
<keyword evidence="2" id="KW-0812">Transmembrane</keyword>
<feature type="region of interest" description="Disordered" evidence="1">
    <location>
        <begin position="362"/>
        <end position="458"/>
    </location>
</feature>
<dbReference type="Proteomes" id="UP000807353">
    <property type="component" value="Unassembled WGS sequence"/>
</dbReference>
<dbReference type="EMBL" id="MU150289">
    <property type="protein sequence ID" value="KAF9461066.1"/>
    <property type="molecule type" value="Genomic_DNA"/>
</dbReference>
<keyword evidence="2" id="KW-0472">Membrane</keyword>
<dbReference type="OrthoDB" id="2507743at2759"/>
<evidence type="ECO:0000313" key="3">
    <source>
        <dbReference type="EMBL" id="KAF9461066.1"/>
    </source>
</evidence>
<evidence type="ECO:0000256" key="1">
    <source>
        <dbReference type="SAM" id="MobiDB-lite"/>
    </source>
</evidence>
<evidence type="ECO:0000313" key="4">
    <source>
        <dbReference type="Proteomes" id="UP000807353"/>
    </source>
</evidence>